<evidence type="ECO:0000256" key="1">
    <source>
        <dbReference type="SAM" id="Phobius"/>
    </source>
</evidence>
<dbReference type="EMBL" id="AP017646">
    <property type="protein sequence ID" value="BAW28319.1"/>
    <property type="molecule type" value="Genomic_DNA"/>
</dbReference>
<dbReference type="Proteomes" id="UP000265557">
    <property type="component" value="Chromosome"/>
</dbReference>
<evidence type="ECO:0000313" key="5">
    <source>
        <dbReference type="Proteomes" id="UP000323733"/>
    </source>
</evidence>
<dbReference type="EMBL" id="FPAO01000001">
    <property type="protein sequence ID" value="SFT33771.1"/>
    <property type="molecule type" value="Genomic_DNA"/>
</dbReference>
<dbReference type="AlphaFoldDB" id="A0A1I6X778"/>
<keyword evidence="1" id="KW-0472">Membrane</keyword>
<keyword evidence="1" id="KW-1133">Transmembrane helix</keyword>
<name>A0A1I6X778_METTE</name>
<proteinExistence type="predicted"/>
<protein>
    <submittedName>
        <fullName evidence="3">Uncharacterized protein</fullName>
    </submittedName>
</protein>
<feature type="transmembrane region" description="Helical" evidence="1">
    <location>
        <begin position="39"/>
        <end position="60"/>
    </location>
</feature>
<keyword evidence="5" id="KW-1185">Reference proteome</keyword>
<gene>
    <name evidence="2" type="ORF">MESMT1_0389</name>
    <name evidence="3" type="ORF">SAMN02910340_00243</name>
</gene>
<reference evidence="2 4" key="1">
    <citation type="submission" date="2016-09" db="EMBL/GenBank/DDBJ databases">
        <title>Complete Genome Sequence of Methanosarcina thermophila MT-1.</title>
        <authorList>
            <person name="Kouzuma A."/>
        </authorList>
    </citation>
    <scope>NUCLEOTIDE SEQUENCE [LARGE SCALE GENOMIC DNA]</scope>
    <source>
        <strain evidence="2 4">MT-1</strain>
    </source>
</reference>
<reference evidence="3 5" key="2">
    <citation type="submission" date="2016-10" db="EMBL/GenBank/DDBJ databases">
        <authorList>
            <person name="Varghese N."/>
            <person name="Submissions S."/>
        </authorList>
    </citation>
    <scope>NUCLEOTIDE SEQUENCE [LARGE SCALE GENOMIC DNA]</scope>
    <source>
        <strain evidence="3 5">DSM 11855</strain>
    </source>
</reference>
<dbReference type="Proteomes" id="UP000323733">
    <property type="component" value="Unassembled WGS sequence"/>
</dbReference>
<accession>A0A1I6X778</accession>
<organism evidence="3 5">
    <name type="scientific">Methanosarcina thermophila</name>
    <dbReference type="NCBI Taxonomy" id="2210"/>
    <lineage>
        <taxon>Archaea</taxon>
        <taxon>Methanobacteriati</taxon>
        <taxon>Methanobacteriota</taxon>
        <taxon>Stenosarchaea group</taxon>
        <taxon>Methanomicrobia</taxon>
        <taxon>Methanosarcinales</taxon>
        <taxon>Methanosarcinaceae</taxon>
        <taxon>Methanosarcina</taxon>
    </lineage>
</organism>
<keyword evidence="1" id="KW-0812">Transmembrane</keyword>
<sequence>MERQQILGVLISIFMVIAMLILSEVVAKNVVHDYMLIKISLMVSFFLGLLFYMILVKLGIY</sequence>
<evidence type="ECO:0000313" key="2">
    <source>
        <dbReference type="EMBL" id="BAW28319.1"/>
    </source>
</evidence>
<evidence type="ECO:0000313" key="3">
    <source>
        <dbReference type="EMBL" id="SFT33771.1"/>
    </source>
</evidence>
<accession>A0A3G9CTN5</accession>
<feature type="transmembrane region" description="Helical" evidence="1">
    <location>
        <begin position="6"/>
        <end position="27"/>
    </location>
</feature>
<evidence type="ECO:0000313" key="4">
    <source>
        <dbReference type="Proteomes" id="UP000265557"/>
    </source>
</evidence>